<evidence type="ECO:0000259" key="1">
    <source>
        <dbReference type="PROSITE" id="PS51203"/>
    </source>
</evidence>
<dbReference type="Proteomes" id="UP000243579">
    <property type="component" value="Unassembled WGS sequence"/>
</dbReference>
<dbReference type="Gene3D" id="2.60.40.790">
    <property type="match status" value="1"/>
</dbReference>
<feature type="domain" description="CS" evidence="1">
    <location>
        <begin position="40"/>
        <end position="150"/>
    </location>
</feature>
<keyword evidence="3" id="KW-1185">Reference proteome</keyword>
<gene>
    <name evidence="2" type="ORF">ACHHYP_00093</name>
</gene>
<dbReference type="InterPro" id="IPR008978">
    <property type="entry name" value="HSP20-like_chaperone"/>
</dbReference>
<evidence type="ECO:0000313" key="2">
    <source>
        <dbReference type="EMBL" id="OQR95377.1"/>
    </source>
</evidence>
<dbReference type="AlphaFoldDB" id="A0A1V9ZBS5"/>
<organism evidence="2 3">
    <name type="scientific">Achlya hypogyna</name>
    <name type="common">Oomycete</name>
    <name type="synonym">Protoachlya hypogyna</name>
    <dbReference type="NCBI Taxonomy" id="1202772"/>
    <lineage>
        <taxon>Eukaryota</taxon>
        <taxon>Sar</taxon>
        <taxon>Stramenopiles</taxon>
        <taxon>Oomycota</taxon>
        <taxon>Saprolegniomycetes</taxon>
        <taxon>Saprolegniales</taxon>
        <taxon>Achlyaceae</taxon>
        <taxon>Achlya</taxon>
    </lineage>
</organism>
<comment type="caution">
    <text evidence="2">The sequence shown here is derived from an EMBL/GenBank/DDBJ whole genome shotgun (WGS) entry which is preliminary data.</text>
</comment>
<dbReference type="InterPro" id="IPR007052">
    <property type="entry name" value="CS_dom"/>
</dbReference>
<dbReference type="EMBL" id="JNBR01000313">
    <property type="protein sequence ID" value="OQR95377.1"/>
    <property type="molecule type" value="Genomic_DNA"/>
</dbReference>
<accession>A0A1V9ZBS5</accession>
<dbReference type="PROSITE" id="PS51203">
    <property type="entry name" value="CS"/>
    <property type="match status" value="1"/>
</dbReference>
<dbReference type="OrthoDB" id="77280at2759"/>
<name>A0A1V9ZBS5_ACHHY</name>
<proteinExistence type="predicted"/>
<sequence length="151" mass="16928">MTRKVSSRVSAALDAAEESFVQDGRLETAEDAVILSREVDTKLGIGWTQTLSELYIYIPVRPRIVHKGVNVLATEAADKSHWLTIIVDTIPRAHVKMAGHVVCHTLDWEIAPQKEASPFYRPAITIDPSYPQEVCITLVKKTPMKWTALYN</sequence>
<evidence type="ECO:0000313" key="3">
    <source>
        <dbReference type="Proteomes" id="UP000243579"/>
    </source>
</evidence>
<reference evidence="2 3" key="1">
    <citation type="journal article" date="2014" name="Genome Biol. Evol.">
        <title>The secreted proteins of Achlya hypogyna and Thraustotheca clavata identify the ancestral oomycete secretome and reveal gene acquisitions by horizontal gene transfer.</title>
        <authorList>
            <person name="Misner I."/>
            <person name="Blouin N."/>
            <person name="Leonard G."/>
            <person name="Richards T.A."/>
            <person name="Lane C.E."/>
        </authorList>
    </citation>
    <scope>NUCLEOTIDE SEQUENCE [LARGE SCALE GENOMIC DNA]</scope>
    <source>
        <strain evidence="2 3">ATCC 48635</strain>
    </source>
</reference>
<protein>
    <recommendedName>
        <fullName evidence="1">CS domain-containing protein</fullName>
    </recommendedName>
</protein>
<dbReference type="SUPFAM" id="SSF49764">
    <property type="entry name" value="HSP20-like chaperones"/>
    <property type="match status" value="1"/>
</dbReference>